<evidence type="ECO:0000313" key="1">
    <source>
        <dbReference type="EMBL" id="SCL61731.1"/>
    </source>
</evidence>
<name>A0A1C6V5T5_9ACTN</name>
<dbReference type="GO" id="GO:0016787">
    <property type="term" value="F:hydrolase activity"/>
    <property type="evidence" value="ECO:0007669"/>
    <property type="project" value="UniProtKB-KW"/>
</dbReference>
<accession>A0A1C6V5T5</accession>
<dbReference type="Pfam" id="PF06821">
    <property type="entry name" value="Ser_hydrolase"/>
    <property type="match status" value="1"/>
</dbReference>
<organism evidence="1 2">
    <name type="scientific">Micromonospora yangpuensis</name>
    <dbReference type="NCBI Taxonomy" id="683228"/>
    <lineage>
        <taxon>Bacteria</taxon>
        <taxon>Bacillati</taxon>
        <taxon>Actinomycetota</taxon>
        <taxon>Actinomycetes</taxon>
        <taxon>Micromonosporales</taxon>
        <taxon>Micromonosporaceae</taxon>
        <taxon>Micromonospora</taxon>
    </lineage>
</organism>
<reference evidence="1 2" key="1">
    <citation type="submission" date="2016-06" db="EMBL/GenBank/DDBJ databases">
        <authorList>
            <person name="Kjaerup R.B."/>
            <person name="Dalgaard T.S."/>
            <person name="Juul-Madsen H.R."/>
        </authorList>
    </citation>
    <scope>NUCLEOTIDE SEQUENCE [LARGE SCALE GENOMIC DNA]</scope>
    <source>
        <strain evidence="1 2">DSM 45577</strain>
    </source>
</reference>
<keyword evidence="2" id="KW-1185">Reference proteome</keyword>
<dbReference type="AlphaFoldDB" id="A0A1C6V5T5"/>
<evidence type="ECO:0000313" key="2">
    <source>
        <dbReference type="Proteomes" id="UP000198937"/>
    </source>
</evidence>
<dbReference type="EMBL" id="FMIA01000002">
    <property type="protein sequence ID" value="SCL61731.1"/>
    <property type="molecule type" value="Genomic_DNA"/>
</dbReference>
<dbReference type="Proteomes" id="UP000198937">
    <property type="component" value="Unassembled WGS sequence"/>
</dbReference>
<dbReference type="InterPro" id="IPR029058">
    <property type="entry name" value="AB_hydrolase_fold"/>
</dbReference>
<sequence length="257" mass="26885">MERGGRPVGSGGVGSARLGCGRGHVTLSAPQACEQGGSFGQILAVAVAVAVAVAGPARRPDRTVQAEPPGQPAIILFRVTRLLLVPGRGVPLPGHWSRRWAAADPLYRWAPEPPGPPYRADERVAALQAAVAADDEPAILVAHSAGCLTVALWAGRHTGPVRAALLVTPPYLDPGWVPGPDDDVIVGEVPRVPLPFRSILVASRNDPHATFAESGAYARQWGAELYDAGEAGHLDTASGYGPWPAGEQLVDRLLTDR</sequence>
<keyword evidence="1" id="KW-0378">Hydrolase</keyword>
<protein>
    <submittedName>
        <fullName evidence="1">Predicted esterase of the alpha/beta hydrolase fold</fullName>
    </submittedName>
</protein>
<dbReference type="SUPFAM" id="SSF53474">
    <property type="entry name" value="alpha/beta-Hydrolases"/>
    <property type="match status" value="1"/>
</dbReference>
<dbReference type="Gene3D" id="3.40.50.1820">
    <property type="entry name" value="alpha/beta hydrolase"/>
    <property type="match status" value="1"/>
</dbReference>
<gene>
    <name evidence="1" type="ORF">GA0070617_4747</name>
</gene>
<dbReference type="InterPro" id="IPR010662">
    <property type="entry name" value="RBBP9/YdeN"/>
</dbReference>
<proteinExistence type="predicted"/>